<dbReference type="GeneID" id="9346715"/>
<dbReference type="NCBIfam" id="TIGR01766">
    <property type="entry name" value="IS200/IS605 family accessory protein TnpB-like domain"/>
    <property type="match status" value="1"/>
</dbReference>
<dbReference type="InterPro" id="IPR010095">
    <property type="entry name" value="Cas12f1-like_TNB"/>
</dbReference>
<proteinExistence type="inferred from homology"/>
<dbReference type="HOGENOM" id="CLU_032903_16_0_2"/>
<organism evidence="7 8">
    <name type="scientific">Methanohalobium evestigatum (strain ATCC BAA-1072 / DSM 3721 / NBRC 107634 / OCM 161 / Z-7303)</name>
    <dbReference type="NCBI Taxonomy" id="644295"/>
    <lineage>
        <taxon>Archaea</taxon>
        <taxon>Methanobacteriati</taxon>
        <taxon>Methanobacteriota</taxon>
        <taxon>Stenosarchaea group</taxon>
        <taxon>Methanomicrobia</taxon>
        <taxon>Methanosarcinales</taxon>
        <taxon>Methanosarcinaceae</taxon>
        <taxon>Methanohalobium</taxon>
    </lineage>
</organism>
<dbReference type="Proteomes" id="UP000000391">
    <property type="component" value="Chromosome"/>
</dbReference>
<keyword evidence="4" id="KW-0233">DNA recombination</keyword>
<evidence type="ECO:0000256" key="2">
    <source>
        <dbReference type="ARBA" id="ARBA00022578"/>
    </source>
</evidence>
<sequence length="396" mass="45721">MVKRTETIYLNYDKNLSWLCHISKNLYNQANFIVKQSLNDDGDWVRYEELNKQLKGTENYSVLPTQTAQQTLKLMDKNWISFFQSIKDWEKNPENYYSKPNPPKYKKKNGENILTFTNQQCKIKNGVLKLPKKTNLQVETRLTDDTKLNQVRIIPMGVGYKCEIVYEKDLETPDPNEENIASIDLGINNIVTMVNNIGEKPIVIKGGVAKSINQFYNKKSGKLKSIYDKLGIKNSKKLKKLYHKYKMKINDFFHKASKRVVDFCVKHNIGTLVIGYNEGWKQEVDMGKRNNQKFTQIPFHRLLEQLKYKAEDVGLKVIEQEESYTSKCSFLDGEPVERRTSYLGKRIKRGLFRSSNGTIINADVNGAYNIMKKAIPDLDGIEGVALHPVSISHECN</sequence>
<evidence type="ECO:0000256" key="3">
    <source>
        <dbReference type="ARBA" id="ARBA00023125"/>
    </source>
</evidence>
<dbReference type="GO" id="GO:0006310">
    <property type="term" value="P:DNA recombination"/>
    <property type="evidence" value="ECO:0007669"/>
    <property type="project" value="UniProtKB-KW"/>
</dbReference>
<comment type="similarity">
    <text evidence="1">In the C-terminal section; belongs to the transposase 35 family.</text>
</comment>
<feature type="domain" description="Cas12f1-like TNB" evidence="6">
    <location>
        <begin position="299"/>
        <end position="370"/>
    </location>
</feature>
<dbReference type="InterPro" id="IPR001959">
    <property type="entry name" value="Transposase"/>
</dbReference>
<gene>
    <name evidence="7" type="ordered locus">Metev_1083</name>
</gene>
<evidence type="ECO:0000256" key="4">
    <source>
        <dbReference type="ARBA" id="ARBA00023172"/>
    </source>
</evidence>
<keyword evidence="8" id="KW-1185">Reference proteome</keyword>
<dbReference type="Pfam" id="PF01385">
    <property type="entry name" value="OrfB_IS605"/>
    <property type="match status" value="1"/>
</dbReference>
<accession>D7E921</accession>
<evidence type="ECO:0000313" key="7">
    <source>
        <dbReference type="EMBL" id="ADI73969.1"/>
    </source>
</evidence>
<dbReference type="GO" id="GO:0032196">
    <property type="term" value="P:transposition"/>
    <property type="evidence" value="ECO:0007669"/>
    <property type="project" value="UniProtKB-KW"/>
</dbReference>
<dbReference type="EMBL" id="CP002069">
    <property type="protein sequence ID" value="ADI73969.1"/>
    <property type="molecule type" value="Genomic_DNA"/>
</dbReference>
<dbReference type="OrthoDB" id="142001at2157"/>
<keyword evidence="2" id="KW-0815">Transposition</keyword>
<keyword evidence="3" id="KW-0238">DNA-binding</keyword>
<reference evidence="7 8" key="1">
    <citation type="submission" date="2010-06" db="EMBL/GenBank/DDBJ databases">
        <title>Complete sequence chromosome of Methanohalobium evestigatum Z-7303.</title>
        <authorList>
            <consortium name="US DOE Joint Genome Institute"/>
            <person name="Lucas S."/>
            <person name="Copeland A."/>
            <person name="Lapidus A."/>
            <person name="Cheng J.-F."/>
            <person name="Bruce D."/>
            <person name="Goodwin L."/>
            <person name="Pitluck S."/>
            <person name="Saunders E."/>
            <person name="Detter J.C."/>
            <person name="Han C."/>
            <person name="Tapia R."/>
            <person name="Land M."/>
            <person name="Hauser L."/>
            <person name="Kyrpides N."/>
            <person name="Mikhailova N."/>
            <person name="Sieprawska-Lupa M."/>
            <person name="Whitman W.B."/>
            <person name="Anderson I."/>
            <person name="Woyke T."/>
        </authorList>
    </citation>
    <scope>NUCLEOTIDE SEQUENCE [LARGE SCALE GENOMIC DNA]</scope>
    <source>
        <strain evidence="8">ATCC BAA-1072 / DSM 3721 / NBRC 107634 / OCM 161 / Z-7303</strain>
    </source>
</reference>
<feature type="domain" description="Probable transposase IS891/IS1136/IS1341" evidence="5">
    <location>
        <begin position="164"/>
        <end position="279"/>
    </location>
</feature>
<evidence type="ECO:0000259" key="6">
    <source>
        <dbReference type="Pfam" id="PF07282"/>
    </source>
</evidence>
<protein>
    <submittedName>
        <fullName evidence="7">Transposase, IS605 OrfB family</fullName>
    </submittedName>
</protein>
<dbReference type="KEGG" id="mev:Metev_1083"/>
<dbReference type="GO" id="GO:0003677">
    <property type="term" value="F:DNA binding"/>
    <property type="evidence" value="ECO:0007669"/>
    <property type="project" value="UniProtKB-KW"/>
</dbReference>
<evidence type="ECO:0000259" key="5">
    <source>
        <dbReference type="Pfam" id="PF01385"/>
    </source>
</evidence>
<dbReference type="STRING" id="644295.Metev_1083"/>
<evidence type="ECO:0000313" key="8">
    <source>
        <dbReference type="Proteomes" id="UP000000391"/>
    </source>
</evidence>
<evidence type="ECO:0000256" key="1">
    <source>
        <dbReference type="ARBA" id="ARBA00008761"/>
    </source>
</evidence>
<dbReference type="Pfam" id="PF07282">
    <property type="entry name" value="Cas12f1-like_TNB"/>
    <property type="match status" value="1"/>
</dbReference>
<dbReference type="NCBIfam" id="NF040570">
    <property type="entry name" value="guided_TnpB"/>
    <property type="match status" value="1"/>
</dbReference>
<name>D7E921_METEZ</name>
<dbReference type="AlphaFoldDB" id="D7E921"/>
<dbReference type="RefSeq" id="WP_013194536.1">
    <property type="nucleotide sequence ID" value="NC_014253.1"/>
</dbReference>